<sequence>MYNFDMKIVDLKKILTEARKQCWKLAINFIRLKDFANKKFSWLKGLIKDNDHLTCYLNAYYLIVFIKLSNKFTVQRSQLNKLQDNFDQ</sequence>
<evidence type="ECO:0000313" key="1">
    <source>
        <dbReference type="EMBL" id="RNA31935.1"/>
    </source>
</evidence>
<accession>A0A3M7S8E5</accession>
<dbReference type="EMBL" id="REGN01001879">
    <property type="protein sequence ID" value="RNA31935.1"/>
    <property type="molecule type" value="Genomic_DNA"/>
</dbReference>
<proteinExistence type="predicted"/>
<comment type="caution">
    <text evidence="1">The sequence shown here is derived from an EMBL/GenBank/DDBJ whole genome shotgun (WGS) entry which is preliminary data.</text>
</comment>
<protein>
    <submittedName>
        <fullName evidence="1">Uncharacterized protein</fullName>
    </submittedName>
</protein>
<reference evidence="1 2" key="1">
    <citation type="journal article" date="2018" name="Sci. Rep.">
        <title>Genomic signatures of local adaptation to the degree of environmental predictability in rotifers.</title>
        <authorList>
            <person name="Franch-Gras L."/>
            <person name="Hahn C."/>
            <person name="Garcia-Roger E.M."/>
            <person name="Carmona M.J."/>
            <person name="Serra M."/>
            <person name="Gomez A."/>
        </authorList>
    </citation>
    <scope>NUCLEOTIDE SEQUENCE [LARGE SCALE GENOMIC DNA]</scope>
    <source>
        <strain evidence="1">HYR1</strain>
    </source>
</reference>
<gene>
    <name evidence="1" type="ORF">BpHYR1_026444</name>
</gene>
<dbReference type="AlphaFoldDB" id="A0A3M7S8E5"/>
<evidence type="ECO:0000313" key="2">
    <source>
        <dbReference type="Proteomes" id="UP000276133"/>
    </source>
</evidence>
<organism evidence="1 2">
    <name type="scientific">Brachionus plicatilis</name>
    <name type="common">Marine rotifer</name>
    <name type="synonym">Brachionus muelleri</name>
    <dbReference type="NCBI Taxonomy" id="10195"/>
    <lineage>
        <taxon>Eukaryota</taxon>
        <taxon>Metazoa</taxon>
        <taxon>Spiralia</taxon>
        <taxon>Gnathifera</taxon>
        <taxon>Rotifera</taxon>
        <taxon>Eurotatoria</taxon>
        <taxon>Monogononta</taxon>
        <taxon>Pseudotrocha</taxon>
        <taxon>Ploima</taxon>
        <taxon>Brachionidae</taxon>
        <taxon>Brachionus</taxon>
    </lineage>
</organism>
<name>A0A3M7S8E5_BRAPC</name>
<keyword evidence="2" id="KW-1185">Reference proteome</keyword>
<dbReference type="Proteomes" id="UP000276133">
    <property type="component" value="Unassembled WGS sequence"/>
</dbReference>